<sequence>MPFKMPLAVQMSGPCLVMHSMTYEYLSLFEKRHVNSLMWIASFGETIPADSSRHFAVIERAEW</sequence>
<comment type="caution">
    <text evidence="1">The sequence shown here is derived from an EMBL/GenBank/DDBJ whole genome shotgun (WGS) entry which is preliminary data.</text>
</comment>
<proteinExistence type="predicted"/>
<protein>
    <submittedName>
        <fullName evidence="1">Uncharacterized protein</fullName>
    </submittedName>
</protein>
<dbReference type="Proteomes" id="UP000320176">
    <property type="component" value="Unassembled WGS sequence"/>
</dbReference>
<evidence type="ECO:0000313" key="2">
    <source>
        <dbReference type="Proteomes" id="UP000320176"/>
    </source>
</evidence>
<dbReference type="EMBL" id="SJPN01000013">
    <property type="protein sequence ID" value="TWT91983.1"/>
    <property type="molecule type" value="Genomic_DNA"/>
</dbReference>
<organism evidence="1 2">
    <name type="scientific">Stieleria varia</name>
    <dbReference type="NCBI Taxonomy" id="2528005"/>
    <lineage>
        <taxon>Bacteria</taxon>
        <taxon>Pseudomonadati</taxon>
        <taxon>Planctomycetota</taxon>
        <taxon>Planctomycetia</taxon>
        <taxon>Pirellulales</taxon>
        <taxon>Pirellulaceae</taxon>
        <taxon>Stieleria</taxon>
    </lineage>
</organism>
<dbReference type="AlphaFoldDB" id="A0A5C6A0C0"/>
<keyword evidence="2" id="KW-1185">Reference proteome</keyword>
<gene>
    <name evidence="1" type="ORF">Pla52n_64560</name>
</gene>
<accession>A0A5C6A0C0</accession>
<evidence type="ECO:0000313" key="1">
    <source>
        <dbReference type="EMBL" id="TWT91983.1"/>
    </source>
</evidence>
<reference evidence="1 2" key="1">
    <citation type="submission" date="2019-02" db="EMBL/GenBank/DDBJ databases">
        <title>Deep-cultivation of Planctomycetes and their phenomic and genomic characterization uncovers novel biology.</title>
        <authorList>
            <person name="Wiegand S."/>
            <person name="Jogler M."/>
            <person name="Boedeker C."/>
            <person name="Pinto D."/>
            <person name="Vollmers J."/>
            <person name="Rivas-Marin E."/>
            <person name="Kohn T."/>
            <person name="Peeters S.H."/>
            <person name="Heuer A."/>
            <person name="Rast P."/>
            <person name="Oberbeckmann S."/>
            <person name="Bunk B."/>
            <person name="Jeske O."/>
            <person name="Meyerdierks A."/>
            <person name="Storesund J.E."/>
            <person name="Kallscheuer N."/>
            <person name="Luecker S."/>
            <person name="Lage O.M."/>
            <person name="Pohl T."/>
            <person name="Merkel B.J."/>
            <person name="Hornburger P."/>
            <person name="Mueller R.-W."/>
            <person name="Bruemmer F."/>
            <person name="Labrenz M."/>
            <person name="Spormann A.M."/>
            <person name="Op Den Camp H."/>
            <person name="Overmann J."/>
            <person name="Amann R."/>
            <person name="Jetten M.S.M."/>
            <person name="Mascher T."/>
            <person name="Medema M.H."/>
            <person name="Devos D.P."/>
            <person name="Kaster A.-K."/>
            <person name="Ovreas L."/>
            <person name="Rohde M."/>
            <person name="Galperin M.Y."/>
            <person name="Jogler C."/>
        </authorList>
    </citation>
    <scope>NUCLEOTIDE SEQUENCE [LARGE SCALE GENOMIC DNA]</scope>
    <source>
        <strain evidence="1 2">Pla52n</strain>
    </source>
</reference>
<name>A0A5C6A0C0_9BACT</name>